<dbReference type="RefSeq" id="WP_145225763.1">
    <property type="nucleotide sequence ID" value="NZ_CP036343.1"/>
</dbReference>
<dbReference type="AlphaFoldDB" id="A0A517VAN2"/>
<dbReference type="EMBL" id="CP036343">
    <property type="protein sequence ID" value="QDT90067.1"/>
    <property type="molecule type" value="Genomic_DNA"/>
</dbReference>
<dbReference type="KEGG" id="gax:Pan161_17120"/>
<dbReference type="Proteomes" id="UP000316855">
    <property type="component" value="Chromosome"/>
</dbReference>
<accession>A0A517VAN2</accession>
<gene>
    <name evidence="2" type="ORF">Pan161_17120</name>
</gene>
<dbReference type="OrthoDB" id="9832010at2"/>
<sequence>MIFSQSLILSTLMFVLLAVPAIVSSEQKDKPFSIPEIIKKKQVGKWQASKAMLLRSGKQPAVVINAKRTNYELSDGSEKFTISVTAFSDSESGSIWVGREQIGYLEIDNKILGFHVFGEMILWTESILDHDPKSTLPDVTNITNHFEKNVTGGSLQAANNGLTNLKEIDQDSRVFGNGYGSSGGPMPIVTGFQWDRNLLKLSLTEPEKLYEATVWIDVNSREVKKAEEKRSKLGEKLYQEQKAALKAQNEKKENSQ</sequence>
<proteinExistence type="predicted"/>
<keyword evidence="1" id="KW-0175">Coiled coil</keyword>
<name>A0A517VAN2_9PLAN</name>
<evidence type="ECO:0000256" key="1">
    <source>
        <dbReference type="SAM" id="Coils"/>
    </source>
</evidence>
<evidence type="ECO:0000313" key="2">
    <source>
        <dbReference type="EMBL" id="QDT90067.1"/>
    </source>
</evidence>
<keyword evidence="3" id="KW-1185">Reference proteome</keyword>
<evidence type="ECO:0000313" key="3">
    <source>
        <dbReference type="Proteomes" id="UP000316855"/>
    </source>
</evidence>
<feature type="coiled-coil region" evidence="1">
    <location>
        <begin position="216"/>
        <end position="255"/>
    </location>
</feature>
<reference evidence="2 3" key="1">
    <citation type="submission" date="2019-02" db="EMBL/GenBank/DDBJ databases">
        <title>Deep-cultivation of Planctomycetes and their phenomic and genomic characterization uncovers novel biology.</title>
        <authorList>
            <person name="Wiegand S."/>
            <person name="Jogler M."/>
            <person name="Boedeker C."/>
            <person name="Pinto D."/>
            <person name="Vollmers J."/>
            <person name="Rivas-Marin E."/>
            <person name="Kohn T."/>
            <person name="Peeters S.H."/>
            <person name="Heuer A."/>
            <person name="Rast P."/>
            <person name="Oberbeckmann S."/>
            <person name="Bunk B."/>
            <person name="Jeske O."/>
            <person name="Meyerdierks A."/>
            <person name="Storesund J.E."/>
            <person name="Kallscheuer N."/>
            <person name="Luecker S."/>
            <person name="Lage O.M."/>
            <person name="Pohl T."/>
            <person name="Merkel B.J."/>
            <person name="Hornburger P."/>
            <person name="Mueller R.-W."/>
            <person name="Bruemmer F."/>
            <person name="Labrenz M."/>
            <person name="Spormann A.M."/>
            <person name="Op den Camp H."/>
            <person name="Overmann J."/>
            <person name="Amann R."/>
            <person name="Jetten M.S.M."/>
            <person name="Mascher T."/>
            <person name="Medema M.H."/>
            <person name="Devos D.P."/>
            <person name="Kaster A.-K."/>
            <person name="Ovreas L."/>
            <person name="Rohde M."/>
            <person name="Galperin M.Y."/>
            <person name="Jogler C."/>
        </authorList>
    </citation>
    <scope>NUCLEOTIDE SEQUENCE [LARGE SCALE GENOMIC DNA]</scope>
    <source>
        <strain evidence="2 3">Pan161</strain>
    </source>
</reference>
<protein>
    <submittedName>
        <fullName evidence="2">Uncharacterized protein</fullName>
    </submittedName>
</protein>
<organism evidence="2 3">
    <name type="scientific">Gimesia algae</name>
    <dbReference type="NCBI Taxonomy" id="2527971"/>
    <lineage>
        <taxon>Bacteria</taxon>
        <taxon>Pseudomonadati</taxon>
        <taxon>Planctomycetota</taxon>
        <taxon>Planctomycetia</taxon>
        <taxon>Planctomycetales</taxon>
        <taxon>Planctomycetaceae</taxon>
        <taxon>Gimesia</taxon>
    </lineage>
</organism>